<reference evidence="1" key="1">
    <citation type="submission" date="2020-05" db="EMBL/GenBank/DDBJ databases">
        <authorList>
            <person name="Chiriac C."/>
            <person name="Salcher M."/>
            <person name="Ghai R."/>
            <person name="Kavagutti S V."/>
        </authorList>
    </citation>
    <scope>NUCLEOTIDE SEQUENCE</scope>
</reference>
<name>A0A6J7WBQ5_9CAUD</name>
<sequence length="84" mass="9983">METKLYRMLGVDVAMSLLRPNAKWEISNTTFTRWDDPRPCPSWEEVQWVMDKIREFEDSIPTIWLDDDLKKMKADADEFEKATA</sequence>
<evidence type="ECO:0000313" key="1">
    <source>
        <dbReference type="EMBL" id="CAB5194495.1"/>
    </source>
</evidence>
<organism evidence="1">
    <name type="scientific">uncultured Caudovirales phage</name>
    <dbReference type="NCBI Taxonomy" id="2100421"/>
    <lineage>
        <taxon>Viruses</taxon>
        <taxon>Duplodnaviria</taxon>
        <taxon>Heunggongvirae</taxon>
        <taxon>Uroviricota</taxon>
        <taxon>Caudoviricetes</taxon>
        <taxon>Peduoviridae</taxon>
        <taxon>Maltschvirus</taxon>
        <taxon>Maltschvirus maltsch</taxon>
    </lineage>
</organism>
<proteinExistence type="predicted"/>
<dbReference type="EMBL" id="LR798223">
    <property type="protein sequence ID" value="CAB5194495.1"/>
    <property type="molecule type" value="Genomic_DNA"/>
</dbReference>
<accession>A0A6J7WBQ5</accession>
<protein>
    <submittedName>
        <fullName evidence="1">Uncharacterized protein</fullName>
    </submittedName>
</protein>
<gene>
    <name evidence="1" type="ORF">UFOVP177_14</name>
</gene>